<reference evidence="2 3" key="1">
    <citation type="submission" date="2019-05" db="EMBL/GenBank/DDBJ databases">
        <title>Another draft genome of Portunus trituberculatus and its Hox gene families provides insights of decapod evolution.</title>
        <authorList>
            <person name="Jeong J.-H."/>
            <person name="Song I."/>
            <person name="Kim S."/>
            <person name="Choi T."/>
            <person name="Kim D."/>
            <person name="Ryu S."/>
            <person name="Kim W."/>
        </authorList>
    </citation>
    <scope>NUCLEOTIDE SEQUENCE [LARGE SCALE GENOMIC DNA]</scope>
    <source>
        <tissue evidence="2">Muscle</tissue>
    </source>
</reference>
<dbReference type="EMBL" id="VSRR010027609">
    <property type="protein sequence ID" value="MPC68285.1"/>
    <property type="molecule type" value="Genomic_DNA"/>
</dbReference>
<protein>
    <submittedName>
        <fullName evidence="2">Uncharacterized protein</fullName>
    </submittedName>
</protein>
<evidence type="ECO:0000256" key="1">
    <source>
        <dbReference type="SAM" id="Phobius"/>
    </source>
</evidence>
<evidence type="ECO:0000313" key="3">
    <source>
        <dbReference type="Proteomes" id="UP000324222"/>
    </source>
</evidence>
<dbReference type="AlphaFoldDB" id="A0A5B7HFF6"/>
<name>A0A5B7HFF6_PORTR</name>
<proteinExistence type="predicted"/>
<keyword evidence="1" id="KW-0812">Transmembrane</keyword>
<sequence length="74" mass="8766">MRNLDTRMLLYCTVPSILTTSLSHPLWSMKDLRIRLLSKPSSRRTTLAWWGTAPKMLLGSLCLPWWWLTTMWIM</sequence>
<keyword evidence="3" id="KW-1185">Reference proteome</keyword>
<accession>A0A5B7HFF6</accession>
<feature type="transmembrane region" description="Helical" evidence="1">
    <location>
        <begin position="47"/>
        <end position="68"/>
    </location>
</feature>
<gene>
    <name evidence="2" type="ORF">E2C01_062483</name>
</gene>
<keyword evidence="1" id="KW-0472">Membrane</keyword>
<keyword evidence="1" id="KW-1133">Transmembrane helix</keyword>
<comment type="caution">
    <text evidence="2">The sequence shown here is derived from an EMBL/GenBank/DDBJ whole genome shotgun (WGS) entry which is preliminary data.</text>
</comment>
<dbReference type="Proteomes" id="UP000324222">
    <property type="component" value="Unassembled WGS sequence"/>
</dbReference>
<evidence type="ECO:0000313" key="2">
    <source>
        <dbReference type="EMBL" id="MPC68285.1"/>
    </source>
</evidence>
<organism evidence="2 3">
    <name type="scientific">Portunus trituberculatus</name>
    <name type="common">Swimming crab</name>
    <name type="synonym">Neptunus trituberculatus</name>
    <dbReference type="NCBI Taxonomy" id="210409"/>
    <lineage>
        <taxon>Eukaryota</taxon>
        <taxon>Metazoa</taxon>
        <taxon>Ecdysozoa</taxon>
        <taxon>Arthropoda</taxon>
        <taxon>Crustacea</taxon>
        <taxon>Multicrustacea</taxon>
        <taxon>Malacostraca</taxon>
        <taxon>Eumalacostraca</taxon>
        <taxon>Eucarida</taxon>
        <taxon>Decapoda</taxon>
        <taxon>Pleocyemata</taxon>
        <taxon>Brachyura</taxon>
        <taxon>Eubrachyura</taxon>
        <taxon>Portunoidea</taxon>
        <taxon>Portunidae</taxon>
        <taxon>Portuninae</taxon>
        <taxon>Portunus</taxon>
    </lineage>
</organism>